<dbReference type="InterPro" id="IPR008979">
    <property type="entry name" value="Galactose-bd-like_sf"/>
</dbReference>
<dbReference type="Proteomes" id="UP000309133">
    <property type="component" value="Unassembled WGS sequence"/>
</dbReference>
<reference evidence="3 4" key="1">
    <citation type="submission" date="2019-04" db="EMBL/GenBank/DDBJ databases">
        <authorList>
            <person name="Jiang L."/>
        </authorList>
    </citation>
    <scope>NUCLEOTIDE SEQUENCE [LARGE SCALE GENOMIC DNA]</scope>
    <source>
        <strain evidence="3 4">YIM 131853</strain>
    </source>
</reference>
<keyword evidence="2 3" id="KW-0378">Hydrolase</keyword>
<evidence type="ECO:0000256" key="1">
    <source>
        <dbReference type="ARBA" id="ARBA00022729"/>
    </source>
</evidence>
<gene>
    <name evidence="3" type="ORF">E6C64_06180</name>
</gene>
<keyword evidence="4" id="KW-1185">Reference proteome</keyword>
<accession>A0A4S4FPX8</accession>
<dbReference type="Pfam" id="PF17132">
    <property type="entry name" value="Glyco_hydro_106"/>
    <property type="match status" value="1"/>
</dbReference>
<name>A0A4S4FPX8_9MICO</name>
<dbReference type="PANTHER" id="PTHR43817:SF1">
    <property type="entry name" value="HYDROLASE, FAMILY 43, PUTATIVE (AFU_ORTHOLOGUE AFUA_3G01660)-RELATED"/>
    <property type="match status" value="1"/>
</dbReference>
<dbReference type="OrthoDB" id="9761519at2"/>
<dbReference type="NCBIfam" id="NF045579">
    <property type="entry name" value="rhamnoside_JR"/>
    <property type="match status" value="1"/>
</dbReference>
<protein>
    <submittedName>
        <fullName evidence="3">Glycoside hydrolase</fullName>
    </submittedName>
</protein>
<sequence length="1070" mass="115691">MALWDEFLAPPPEARPRVWWHWMNGNIDEAGIMLDLEWMKRVGIGGAQVFEGGMNHPQVVSERLVFMSPEWKRAMRAAVQKADELDLELTIATSPGWSAAGGPWVDAADAMRKLVWSELIVDGGSALDVRLPGLPDAAGPYQDVERPGAAPRWSRTSRVLAIPEQGVRLRPTSIRSSTPVDDLGALTDGLFGPAVVLPRDNERTSTEWIEFSFDEPTAVGAITVGLPGRRGFGAPPPVRAVLESSADGERFQPVAELPASSSPVRSESFAPVTARWFRLVLTGEPAAASIPPMGEGVLPLPFPPPAAEMLVSEVEFWSDGRIAAAEVKAGFATTPDYYAVPTPTGVSGVPIGEVIDLTDAVDGDERLTWDAPAGRWRILRFGSSLTGQTNGPAPAEATGLEVDKLDPTRVERYLRDWLGIFRDAVGADLMGARGIRALLSDSIESGPQNCTDRLPEEFERRRGYSLTAWLPALAGFVLDSPERSDRFLWDYRQTIAELYADAYYGTIERIAHEAGLVYYAEALEDHRPQLGDDMQMRSHADVPMGAMWTPEEGRGFKPTYIADLRGASSVAHVYGKAFTGAESMSAFGHPYAYAPRDLKQVVDLELLLGVTRFCIHTSPHQPSEAPAPGVSLAPHLGQTFTRHETWAEQAGAWIDYLARSSWLLNAGAPGADIAYFFGEEAPLTAIFGDRLVDEVPAGFEFDFIGADGLASAVTVDEDGMLRSRGGAAYRLLYLGGTARRMTLRTLRRIAELIAGGALLVGERPIGSPSLSDDDDQFARLVDELWAPNGNGRSSVLTGTLEDALASERIEPRWVVAGGPLALTRRVADEGEILFVSNPTASTVSAAIRLRTAASHVQWWDAVRCRRSELDARRDGGWVEVDLALAAHESGFLLLSDEPASASVARHRRESVPIAGPWSVRFPENAGIPDREHAELALFGPAAEESVFSGTAWWSAEFNAQGDWSAGDSVTLRLGEVRDLAEVRLNGAAIGVTWTEPFELDISGAIRPGVNLLEIGVTNTWSHRLIGEARAAADGRAASDGFDLSVYRADAPTRPWGLAGPVALCRHGSSA</sequence>
<dbReference type="EMBL" id="SSSM01000003">
    <property type="protein sequence ID" value="THG31655.1"/>
    <property type="molecule type" value="Genomic_DNA"/>
</dbReference>
<dbReference type="PANTHER" id="PTHR43817">
    <property type="entry name" value="GLYCOSYL HYDROLASE"/>
    <property type="match status" value="1"/>
</dbReference>
<comment type="caution">
    <text evidence="3">The sequence shown here is derived from an EMBL/GenBank/DDBJ whole genome shotgun (WGS) entry which is preliminary data.</text>
</comment>
<dbReference type="SUPFAM" id="SSF49785">
    <property type="entry name" value="Galactose-binding domain-like"/>
    <property type="match status" value="2"/>
</dbReference>
<proteinExistence type="predicted"/>
<evidence type="ECO:0000256" key="2">
    <source>
        <dbReference type="ARBA" id="ARBA00022801"/>
    </source>
</evidence>
<dbReference type="GO" id="GO:0016787">
    <property type="term" value="F:hydrolase activity"/>
    <property type="evidence" value="ECO:0007669"/>
    <property type="project" value="UniProtKB-KW"/>
</dbReference>
<dbReference type="Gene3D" id="2.60.120.260">
    <property type="entry name" value="Galactose-binding domain-like"/>
    <property type="match status" value="2"/>
</dbReference>
<keyword evidence="1" id="KW-0732">Signal</keyword>
<dbReference type="AlphaFoldDB" id="A0A4S4FPX8"/>
<evidence type="ECO:0000313" key="4">
    <source>
        <dbReference type="Proteomes" id="UP000309133"/>
    </source>
</evidence>
<dbReference type="RefSeq" id="WP_136426775.1">
    <property type="nucleotide sequence ID" value="NZ_SSSM01000003.1"/>
</dbReference>
<evidence type="ECO:0000313" key="3">
    <source>
        <dbReference type="EMBL" id="THG31655.1"/>
    </source>
</evidence>
<organism evidence="3 4">
    <name type="scientific">Naasia lichenicola</name>
    <dbReference type="NCBI Taxonomy" id="2565933"/>
    <lineage>
        <taxon>Bacteria</taxon>
        <taxon>Bacillati</taxon>
        <taxon>Actinomycetota</taxon>
        <taxon>Actinomycetes</taxon>
        <taxon>Micrococcales</taxon>
        <taxon>Microbacteriaceae</taxon>
        <taxon>Naasia</taxon>
    </lineage>
</organism>